<dbReference type="OrthoDB" id="512920at2759"/>
<dbReference type="InterPro" id="IPR050194">
    <property type="entry name" value="Glycosyltransferase_grp1"/>
</dbReference>
<dbReference type="Pfam" id="PF13439">
    <property type="entry name" value="Glyco_transf_4"/>
    <property type="match status" value="1"/>
</dbReference>
<dbReference type="PANTHER" id="PTHR45947">
    <property type="entry name" value="SULFOQUINOVOSYL TRANSFERASE SQD2"/>
    <property type="match status" value="1"/>
</dbReference>
<dbReference type="Pfam" id="PF00534">
    <property type="entry name" value="Glycos_transf_1"/>
    <property type="match status" value="1"/>
</dbReference>
<evidence type="ECO:0000313" key="4">
    <source>
        <dbReference type="EMBL" id="KAF1985338.1"/>
    </source>
</evidence>
<keyword evidence="4" id="KW-0808">Transferase</keyword>
<organism evidence="4 5">
    <name type="scientific">Aulographum hederae CBS 113979</name>
    <dbReference type="NCBI Taxonomy" id="1176131"/>
    <lineage>
        <taxon>Eukaryota</taxon>
        <taxon>Fungi</taxon>
        <taxon>Dikarya</taxon>
        <taxon>Ascomycota</taxon>
        <taxon>Pezizomycotina</taxon>
        <taxon>Dothideomycetes</taxon>
        <taxon>Pleosporomycetidae</taxon>
        <taxon>Aulographales</taxon>
        <taxon>Aulographaceae</taxon>
    </lineage>
</organism>
<dbReference type="Proteomes" id="UP000800041">
    <property type="component" value="Unassembled WGS sequence"/>
</dbReference>
<protein>
    <submittedName>
        <fullName evidence="4">Glycosyltransferase family 4 protein</fullName>
    </submittedName>
</protein>
<evidence type="ECO:0000259" key="2">
    <source>
        <dbReference type="Pfam" id="PF00534"/>
    </source>
</evidence>
<evidence type="ECO:0000313" key="5">
    <source>
        <dbReference type="Proteomes" id="UP000800041"/>
    </source>
</evidence>
<dbReference type="GO" id="GO:0016757">
    <property type="term" value="F:glycosyltransferase activity"/>
    <property type="evidence" value="ECO:0007669"/>
    <property type="project" value="UniProtKB-KW"/>
</dbReference>
<dbReference type="PANTHER" id="PTHR45947:SF3">
    <property type="entry name" value="SULFOQUINOVOSYL TRANSFERASE SQD2"/>
    <property type="match status" value="1"/>
</dbReference>
<reference evidence="4" key="1">
    <citation type="journal article" date="2020" name="Stud. Mycol.">
        <title>101 Dothideomycetes genomes: a test case for predicting lifestyles and emergence of pathogens.</title>
        <authorList>
            <person name="Haridas S."/>
            <person name="Albert R."/>
            <person name="Binder M."/>
            <person name="Bloem J."/>
            <person name="Labutti K."/>
            <person name="Salamov A."/>
            <person name="Andreopoulos B."/>
            <person name="Baker S."/>
            <person name="Barry K."/>
            <person name="Bills G."/>
            <person name="Bluhm B."/>
            <person name="Cannon C."/>
            <person name="Castanera R."/>
            <person name="Culley D."/>
            <person name="Daum C."/>
            <person name="Ezra D."/>
            <person name="Gonzalez J."/>
            <person name="Henrissat B."/>
            <person name="Kuo A."/>
            <person name="Liang C."/>
            <person name="Lipzen A."/>
            <person name="Lutzoni F."/>
            <person name="Magnuson J."/>
            <person name="Mondo S."/>
            <person name="Nolan M."/>
            <person name="Ohm R."/>
            <person name="Pangilinan J."/>
            <person name="Park H.-J."/>
            <person name="Ramirez L."/>
            <person name="Alfaro M."/>
            <person name="Sun H."/>
            <person name="Tritt A."/>
            <person name="Yoshinaga Y."/>
            <person name="Zwiers L.-H."/>
            <person name="Turgeon B."/>
            <person name="Goodwin S."/>
            <person name="Spatafora J."/>
            <person name="Crous P."/>
            <person name="Grigoriev I."/>
        </authorList>
    </citation>
    <scope>NUCLEOTIDE SEQUENCE</scope>
    <source>
        <strain evidence="4">CBS 113979</strain>
    </source>
</reference>
<evidence type="ECO:0000259" key="3">
    <source>
        <dbReference type="Pfam" id="PF13439"/>
    </source>
</evidence>
<dbReference type="InterPro" id="IPR028098">
    <property type="entry name" value="Glyco_trans_4-like_N"/>
</dbReference>
<dbReference type="InterPro" id="IPR001296">
    <property type="entry name" value="Glyco_trans_1"/>
</dbReference>
<name>A0A6G1GX79_9PEZI</name>
<proteinExistence type="predicted"/>
<sequence length="405" mass="45231">MRIAIVVEVFLPKRDGVTATVERVLKYLQQQKHEVLILAPGESVSTCCGYGVVPAAGFPLRFYPGLRYNIFSPAMAKKLTEFQPDLIQMFDPIMLGLQMFYFCKMFMPKVPLVYTYCTNIVMYTSIFGYPQLAPLFWGMLKIMHRTSKVTLVPSLSIKDDLVNRGFRGEIIRWPRPVDFQRFHPSKKREELRAMWTAGELGKPAQGGNDKIILLFVSRISWEKGLNTLRDAYENLDHSRFHLVIVGDGPARSEFEPYFLPGEVSFVGWRSGEELAEAFASADIFLFASLTETFGNVLLEAAASGLPIVACDALGARDLVLHGKTGFLSPPGDAEAFSNSILTIANNPTLRQSMGVGARQFAERFTWDFSFNIVGKAYETVSLLTSLEFDSVGSRLITRIGNGKST</sequence>
<dbReference type="Gene3D" id="3.40.50.2000">
    <property type="entry name" value="Glycogen Phosphorylase B"/>
    <property type="match status" value="2"/>
</dbReference>
<keyword evidence="5" id="KW-1185">Reference proteome</keyword>
<feature type="domain" description="Glycosyltransferase subfamily 4-like N-terminal" evidence="3">
    <location>
        <begin position="15"/>
        <end position="181"/>
    </location>
</feature>
<evidence type="ECO:0000256" key="1">
    <source>
        <dbReference type="ARBA" id="ARBA00022676"/>
    </source>
</evidence>
<dbReference type="AlphaFoldDB" id="A0A6G1GX79"/>
<accession>A0A6G1GX79</accession>
<dbReference type="CDD" id="cd03814">
    <property type="entry name" value="GT4-like"/>
    <property type="match status" value="1"/>
</dbReference>
<dbReference type="SUPFAM" id="SSF53756">
    <property type="entry name" value="UDP-Glycosyltransferase/glycogen phosphorylase"/>
    <property type="match status" value="1"/>
</dbReference>
<keyword evidence="1" id="KW-0328">Glycosyltransferase</keyword>
<feature type="domain" description="Glycosyl transferase family 1" evidence="2">
    <location>
        <begin position="208"/>
        <end position="359"/>
    </location>
</feature>
<gene>
    <name evidence="4" type="ORF">K402DRAFT_334389</name>
</gene>
<dbReference type="EMBL" id="ML977162">
    <property type="protein sequence ID" value="KAF1985338.1"/>
    <property type="molecule type" value="Genomic_DNA"/>
</dbReference>